<evidence type="ECO:0000313" key="1">
    <source>
        <dbReference type="EMBL" id="KAK3938012.1"/>
    </source>
</evidence>
<keyword evidence="2" id="KW-1185">Reference proteome</keyword>
<sequence>MQFVWLAESLSSNFFPTGLEGPFVMLKAEPALPEKLPKTETLAGQLNLEHACSVQKLVCLSFSKPTMSSRPGFSHFGSAPHPDGRPSAAPRGLPLLRLRWSYILWSDFGSSRAREFNIPHTVAQRGSFPPWAAICTGDARFVLFTGKPITLSFDKRPPSLYGLGFEERKNQMSELPPCGRILDSIGLLFYRHVNLQPQFPISTLRQCSIDSALLKPIRSVIWSIFWRPEIECNVVSPWLHSILAIIKPIIQSRNMDILAKTFAIRRPRVAWRWLGIFLLGNSTIPDWIGPPVITAAVWTGSPQPFLDEETSRAYTDLANSVPRADLRHRYNFRLQDAASTPVSWRPFGKVVWADIEPELWPWLHHGSRREYVHWIWWTKMGKSVIRMLKLDSDRRQADMLQPFPDRMDLMPARQWAESSDDINLAPSRVATLRMIHYCLEGIAGDREIGIAAMPGIENHPWLKYWRGRE</sequence>
<comment type="caution">
    <text evidence="1">The sequence shown here is derived from an EMBL/GenBank/DDBJ whole genome shotgun (WGS) entry which is preliminary data.</text>
</comment>
<protein>
    <submittedName>
        <fullName evidence="1">Uncharacterized protein</fullName>
    </submittedName>
</protein>
<organism evidence="1 2">
    <name type="scientific">Diplogelasinospora grovesii</name>
    <dbReference type="NCBI Taxonomy" id="303347"/>
    <lineage>
        <taxon>Eukaryota</taxon>
        <taxon>Fungi</taxon>
        <taxon>Dikarya</taxon>
        <taxon>Ascomycota</taxon>
        <taxon>Pezizomycotina</taxon>
        <taxon>Sordariomycetes</taxon>
        <taxon>Sordariomycetidae</taxon>
        <taxon>Sordariales</taxon>
        <taxon>Diplogelasinosporaceae</taxon>
        <taxon>Diplogelasinospora</taxon>
    </lineage>
</organism>
<evidence type="ECO:0000313" key="2">
    <source>
        <dbReference type="Proteomes" id="UP001303473"/>
    </source>
</evidence>
<dbReference type="EMBL" id="MU853839">
    <property type="protein sequence ID" value="KAK3938012.1"/>
    <property type="molecule type" value="Genomic_DNA"/>
</dbReference>
<gene>
    <name evidence="1" type="ORF">QBC46DRAFT_441770</name>
</gene>
<name>A0AAN6S1T6_9PEZI</name>
<accession>A0AAN6S1T6</accession>
<dbReference type="Proteomes" id="UP001303473">
    <property type="component" value="Unassembled WGS sequence"/>
</dbReference>
<reference evidence="2" key="1">
    <citation type="journal article" date="2023" name="Mol. Phylogenet. Evol.">
        <title>Genome-scale phylogeny and comparative genomics of the fungal order Sordariales.</title>
        <authorList>
            <person name="Hensen N."/>
            <person name="Bonometti L."/>
            <person name="Westerberg I."/>
            <person name="Brannstrom I.O."/>
            <person name="Guillou S."/>
            <person name="Cros-Aarteil S."/>
            <person name="Calhoun S."/>
            <person name="Haridas S."/>
            <person name="Kuo A."/>
            <person name="Mondo S."/>
            <person name="Pangilinan J."/>
            <person name="Riley R."/>
            <person name="LaButti K."/>
            <person name="Andreopoulos B."/>
            <person name="Lipzen A."/>
            <person name="Chen C."/>
            <person name="Yan M."/>
            <person name="Daum C."/>
            <person name="Ng V."/>
            <person name="Clum A."/>
            <person name="Steindorff A."/>
            <person name="Ohm R.A."/>
            <person name="Martin F."/>
            <person name="Silar P."/>
            <person name="Natvig D.O."/>
            <person name="Lalanne C."/>
            <person name="Gautier V."/>
            <person name="Ament-Velasquez S.L."/>
            <person name="Kruys A."/>
            <person name="Hutchinson M.I."/>
            <person name="Powell A.J."/>
            <person name="Barry K."/>
            <person name="Miller A.N."/>
            <person name="Grigoriev I.V."/>
            <person name="Debuchy R."/>
            <person name="Gladieux P."/>
            <person name="Hiltunen Thoren M."/>
            <person name="Johannesson H."/>
        </authorList>
    </citation>
    <scope>NUCLEOTIDE SEQUENCE [LARGE SCALE GENOMIC DNA]</scope>
    <source>
        <strain evidence="2">CBS 340.73</strain>
    </source>
</reference>
<dbReference type="AlphaFoldDB" id="A0AAN6S1T6"/>
<proteinExistence type="predicted"/>